<dbReference type="Proteomes" id="UP000095419">
    <property type="component" value="Unassembled WGS sequence"/>
</dbReference>
<dbReference type="EMBL" id="WCTR01000009">
    <property type="protein sequence ID" value="KAB4211591.1"/>
    <property type="molecule type" value="Genomic_DNA"/>
</dbReference>
<reference evidence="4 6" key="2">
    <citation type="submission" date="2018-08" db="EMBL/GenBank/DDBJ databases">
        <title>A genome reference for cultivated species of the human gut microbiota.</title>
        <authorList>
            <person name="Zou Y."/>
            <person name="Xue W."/>
            <person name="Luo G."/>
        </authorList>
    </citation>
    <scope>NUCLEOTIDE SEQUENCE [LARGE SCALE GENOMIC DNA]</scope>
    <source>
        <strain evidence="4 6">TF09-22</strain>
    </source>
</reference>
<reference evidence="1 5" key="1">
    <citation type="submission" date="2015-09" db="EMBL/GenBank/DDBJ databases">
        <authorList>
            <consortium name="Pathogen Informatics"/>
        </authorList>
    </citation>
    <scope>NUCLEOTIDE SEQUENCE [LARGE SCALE GENOMIC DNA]</scope>
    <source>
        <strain evidence="1 5">2789STDY5608791</strain>
    </source>
</reference>
<organism evidence="1 5">
    <name type="scientific">Bacteroides uniformis</name>
    <dbReference type="NCBI Taxonomy" id="820"/>
    <lineage>
        <taxon>Bacteria</taxon>
        <taxon>Pseudomonadati</taxon>
        <taxon>Bacteroidota</taxon>
        <taxon>Bacteroidia</taxon>
        <taxon>Bacteroidales</taxon>
        <taxon>Bacteroidaceae</taxon>
        <taxon>Bacteroides</taxon>
    </lineage>
</organism>
<sequence length="276" mass="31611">MIDSIISCLNAKGVVRFVNTTTQIKEKISYPSNIEWYYIEDVRSAVFNAYGMSKISHSPVAIIVEEAYLPNTYTALTEAWLQRVQVIVLALNSMNLDSSFYLNRCVDASILIDNVETIEGVVCNAIQHHGPSLIKIKEEVNEEKKIDYTNLFSIIDLCAKDKKVLCYNPQYGNKDYEFIPPEYKYGVISKYVGQLIGGKQSVLCIPEYLLALDTNIFNFRDFPDGFKLIVKYSDGVCWGRLNTWMQRNNINTYVVDGRSFEYTTMNFKPNYAILVK</sequence>
<protein>
    <submittedName>
        <fullName evidence="1">Uncharacterized protein</fullName>
    </submittedName>
</protein>
<name>A0A174FA88_BACUN</name>
<dbReference type="RefSeq" id="WP_005836374.1">
    <property type="nucleotide sequence ID" value="NZ_BQNL01000001.1"/>
</dbReference>
<reference evidence="2" key="4">
    <citation type="submission" date="2022-01" db="EMBL/GenBank/DDBJ databases">
        <title>Novel bile acid biosynthetic pathways are enriched in the microbiome of centenarians.</title>
        <authorList>
            <person name="Sato Y."/>
            <person name="Atarashi K."/>
            <person name="Plichta R.D."/>
            <person name="Arai Y."/>
            <person name="Sasajima S."/>
            <person name="Kearney M.S."/>
            <person name="Suda W."/>
            <person name="Takeshita K."/>
            <person name="Sasaki T."/>
            <person name="Okamoto S."/>
            <person name="Skelly N.A."/>
            <person name="Okamura Y."/>
            <person name="Vlamakis H."/>
            <person name="Li Y."/>
            <person name="Tanoue T."/>
            <person name="Takei H."/>
            <person name="Nittono H."/>
            <person name="Narushima S."/>
            <person name="Irie J."/>
            <person name="Itoh H."/>
            <person name="Moriya K."/>
            <person name="Sugiura Y."/>
            <person name="Suematsu M."/>
            <person name="Moritoki N."/>
            <person name="Shibata S."/>
            <person name="Littman R.D."/>
            <person name="Fischbach A.M."/>
            <person name="Uwamino Y."/>
            <person name="Inoue T."/>
            <person name="Honda A."/>
            <person name="Hattori M."/>
            <person name="Murai T."/>
            <person name="Xavier J.R."/>
            <person name="Hirose N."/>
            <person name="Honda K."/>
        </authorList>
    </citation>
    <scope>NUCLEOTIDE SEQUENCE</scope>
    <source>
        <strain evidence="2">CE91-St12</strain>
    </source>
</reference>
<evidence type="ECO:0000313" key="3">
    <source>
        <dbReference type="EMBL" id="KAB4211591.1"/>
    </source>
</evidence>
<evidence type="ECO:0000313" key="4">
    <source>
        <dbReference type="EMBL" id="RGK80541.1"/>
    </source>
</evidence>
<evidence type="ECO:0000313" key="2">
    <source>
        <dbReference type="EMBL" id="GKH14301.1"/>
    </source>
</evidence>
<evidence type="ECO:0000313" key="1">
    <source>
        <dbReference type="EMBL" id="CUO47123.1"/>
    </source>
</evidence>
<dbReference type="Proteomes" id="UP000260874">
    <property type="component" value="Unassembled WGS sequence"/>
</dbReference>
<dbReference type="Gene3D" id="3.40.50.970">
    <property type="match status" value="1"/>
</dbReference>
<dbReference type="Proteomes" id="UP001055048">
    <property type="component" value="Unassembled WGS sequence"/>
</dbReference>
<reference evidence="3 7" key="3">
    <citation type="journal article" date="2019" name="Nat. Med.">
        <title>A library of human gut bacterial isolates paired with longitudinal multiomics data enables mechanistic microbiome research.</title>
        <authorList>
            <person name="Poyet M."/>
            <person name="Groussin M."/>
            <person name="Gibbons S.M."/>
            <person name="Avila-Pacheco J."/>
            <person name="Jiang X."/>
            <person name="Kearney S.M."/>
            <person name="Perrotta A.R."/>
            <person name="Berdy B."/>
            <person name="Zhao S."/>
            <person name="Lieberman T.D."/>
            <person name="Swanson P.K."/>
            <person name="Smith M."/>
            <person name="Roesemann S."/>
            <person name="Alexander J.E."/>
            <person name="Rich S.A."/>
            <person name="Livny J."/>
            <person name="Vlamakis H."/>
            <person name="Clish C."/>
            <person name="Bullock K."/>
            <person name="Deik A."/>
            <person name="Scott J."/>
            <person name="Pierce K.A."/>
            <person name="Xavier R.J."/>
            <person name="Alm E.J."/>
        </authorList>
    </citation>
    <scope>NUCLEOTIDE SEQUENCE [LARGE SCALE GENOMIC DNA]</scope>
    <source>
        <strain evidence="3 7">BIOML-A11</strain>
    </source>
</reference>
<dbReference type="EMBL" id="CYZF01000004">
    <property type="protein sequence ID" value="CUO47123.1"/>
    <property type="molecule type" value="Genomic_DNA"/>
</dbReference>
<dbReference type="EMBL" id="QSRB01000024">
    <property type="protein sequence ID" value="RGK80541.1"/>
    <property type="molecule type" value="Genomic_DNA"/>
</dbReference>
<evidence type="ECO:0000313" key="7">
    <source>
        <dbReference type="Proteomes" id="UP000466952"/>
    </source>
</evidence>
<gene>
    <name evidence="2" type="ORF">CE91St12_25110</name>
    <name evidence="4" type="ORF">DXC91_19285</name>
    <name evidence="1" type="ORF">ERS417307_01789</name>
    <name evidence="3" type="ORF">GAP55_13780</name>
</gene>
<dbReference type="SUPFAM" id="SSF52518">
    <property type="entry name" value="Thiamin diphosphate-binding fold (THDP-binding)"/>
    <property type="match status" value="1"/>
</dbReference>
<evidence type="ECO:0000313" key="5">
    <source>
        <dbReference type="Proteomes" id="UP000095419"/>
    </source>
</evidence>
<dbReference type="InterPro" id="IPR029061">
    <property type="entry name" value="THDP-binding"/>
</dbReference>
<dbReference type="AlphaFoldDB" id="A0A174FA88"/>
<dbReference type="Proteomes" id="UP000466952">
    <property type="component" value="Unassembled WGS sequence"/>
</dbReference>
<dbReference type="GeneID" id="29793959"/>
<dbReference type="EMBL" id="BQNL01000001">
    <property type="protein sequence ID" value="GKH14301.1"/>
    <property type="molecule type" value="Genomic_DNA"/>
</dbReference>
<proteinExistence type="predicted"/>
<evidence type="ECO:0000313" key="6">
    <source>
        <dbReference type="Proteomes" id="UP000260874"/>
    </source>
</evidence>
<accession>A0A174FA88</accession>